<reference evidence="1" key="1">
    <citation type="submission" date="2023-10" db="EMBL/GenBank/DDBJ databases">
        <authorList>
            <person name="Rodriguez Cubillos JULIANA M."/>
            <person name="De Vega J."/>
        </authorList>
    </citation>
    <scope>NUCLEOTIDE SEQUENCE</scope>
</reference>
<evidence type="ECO:0000313" key="1">
    <source>
        <dbReference type="EMBL" id="CAJ2646627.1"/>
    </source>
</evidence>
<sequence>MLESNLNDGPVYFNCYPNYSMSLGDEITSSSLVICVQHQNDNFTEGISNVDIITRITYKVTNVNYNYKSLRSTPRNETCIIEANLKKSSIITPKILTISELKEKIPEEWIIENTTQPEKLESRSIRDIITDQDGNIRIRMNRSQSFRYNQSPSIGSSSARRSVDSTIRLNLAGVNFAPTIPQPIYQERISRSPSPTESQILGMIKSEEPFEIDKDWIREDFLADYNKEKRRWYFDTFIKEERDSYLKLFYEFLEHHEINIYFFTWFELYCLDNNILNPYAKKLFLNTKTRMSIKWKTSKKEIVDSIHPPLEALKITPPKENIEIEASPFKAIVNPTEQKKDLNNIHSQLNYTNQILHTMAQQLDRVEQFLPETLEIKESDPTRPIYHYNIPTDKEIKDLTLGFNPEQKLDELVDRLKVLNIGSTSGVNINTLSFGDEEENIISRIDKPPRPKTRNYYPRPSFADVQFEERNSFIGDSYSGDCIIEWNIDGASEQHILNIIQNMTMAATAFKIKKNSDRKTKDMLVMGFTGQLKGWWDNILSEEDKLKIDSAIKIETNEEICVTTLLYAITKFFIGEPLKLQQRASDQLLNLYCPTMSDYCWYKDMFLSKLCLRPDGAAIYWKERFISGLPRLFAEKVKSNIRQNYNGEIPFNSLTMGEISNYIVETGLQICTDYKIQNKIKNEKANNKREMGSFCEQYGATPIRAPSNPKSKKKSFNKNKKNISHYYQKSKNQKENYQENKRFYKRSKQKNSKKPYQKTSNKNKDIKCYKCGRFGHYANDCKVKEKIQQISELDISEELKQNLIHTLENIMLLSEEESSSSDEFEDINQLVESSDSSKEESDECLGIDFCNCNNCIKSINVLTNHQANTLIGILDKMEESESKQAFMRQIKDIIDDNEIEKKELHKVEFKDVMELFKKPSQNPITLRDLQEEIRILKKEIQSLKNRDDELEVKILELQGTLIIQEQNRLRTLPSSRAAAHKGSVPKVQDVIQVIPKVAQKHTNDL</sequence>
<evidence type="ECO:0000313" key="2">
    <source>
        <dbReference type="Proteomes" id="UP001177021"/>
    </source>
</evidence>
<keyword evidence="2" id="KW-1185">Reference proteome</keyword>
<organism evidence="1 2">
    <name type="scientific">Trifolium pratense</name>
    <name type="common">Red clover</name>
    <dbReference type="NCBI Taxonomy" id="57577"/>
    <lineage>
        <taxon>Eukaryota</taxon>
        <taxon>Viridiplantae</taxon>
        <taxon>Streptophyta</taxon>
        <taxon>Embryophyta</taxon>
        <taxon>Tracheophyta</taxon>
        <taxon>Spermatophyta</taxon>
        <taxon>Magnoliopsida</taxon>
        <taxon>eudicotyledons</taxon>
        <taxon>Gunneridae</taxon>
        <taxon>Pentapetalae</taxon>
        <taxon>rosids</taxon>
        <taxon>fabids</taxon>
        <taxon>Fabales</taxon>
        <taxon>Fabaceae</taxon>
        <taxon>Papilionoideae</taxon>
        <taxon>50 kb inversion clade</taxon>
        <taxon>NPAAA clade</taxon>
        <taxon>Hologalegina</taxon>
        <taxon>IRL clade</taxon>
        <taxon>Trifolieae</taxon>
        <taxon>Trifolium</taxon>
    </lineage>
</organism>
<dbReference type="EMBL" id="CASHSV030000109">
    <property type="protein sequence ID" value="CAJ2646627.1"/>
    <property type="molecule type" value="Genomic_DNA"/>
</dbReference>
<accession>A0ACB0JND7</accession>
<proteinExistence type="predicted"/>
<gene>
    <name evidence="1" type="ORF">MILVUS5_LOCUS15304</name>
</gene>
<name>A0ACB0JND7_TRIPR</name>
<comment type="caution">
    <text evidence="1">The sequence shown here is derived from an EMBL/GenBank/DDBJ whole genome shotgun (WGS) entry which is preliminary data.</text>
</comment>
<dbReference type="Proteomes" id="UP001177021">
    <property type="component" value="Unassembled WGS sequence"/>
</dbReference>
<protein>
    <submittedName>
        <fullName evidence="1">Uncharacterized protein</fullName>
    </submittedName>
</protein>